<evidence type="ECO:0000313" key="1">
    <source>
        <dbReference type="EMBL" id="GFO23421.1"/>
    </source>
</evidence>
<accession>A0AAV4BSI9</accession>
<proteinExistence type="predicted"/>
<evidence type="ECO:0000313" key="2">
    <source>
        <dbReference type="Proteomes" id="UP000735302"/>
    </source>
</evidence>
<keyword evidence="2" id="KW-1185">Reference proteome</keyword>
<name>A0AAV4BSI9_9GAST</name>
<dbReference type="EMBL" id="BLXT01005511">
    <property type="protein sequence ID" value="GFO23421.1"/>
    <property type="molecule type" value="Genomic_DNA"/>
</dbReference>
<organism evidence="1 2">
    <name type="scientific">Plakobranchus ocellatus</name>
    <dbReference type="NCBI Taxonomy" id="259542"/>
    <lineage>
        <taxon>Eukaryota</taxon>
        <taxon>Metazoa</taxon>
        <taxon>Spiralia</taxon>
        <taxon>Lophotrochozoa</taxon>
        <taxon>Mollusca</taxon>
        <taxon>Gastropoda</taxon>
        <taxon>Heterobranchia</taxon>
        <taxon>Euthyneura</taxon>
        <taxon>Panpulmonata</taxon>
        <taxon>Sacoglossa</taxon>
        <taxon>Placobranchoidea</taxon>
        <taxon>Plakobranchidae</taxon>
        <taxon>Plakobranchus</taxon>
    </lineage>
</organism>
<sequence>MLAWSKCRHQFGTLDIVVFRQDEAVLILFGDGSLCFGSDDMLKLLCCRVPSLPAITWFPGSYCVTRQLLFLSPSRMDGHHILESFPPFDQKVTPKSFRLYTVTKASMSA</sequence>
<reference evidence="1 2" key="1">
    <citation type="journal article" date="2021" name="Elife">
        <title>Chloroplast acquisition without the gene transfer in kleptoplastic sea slugs, Plakobranchus ocellatus.</title>
        <authorList>
            <person name="Maeda T."/>
            <person name="Takahashi S."/>
            <person name="Yoshida T."/>
            <person name="Shimamura S."/>
            <person name="Takaki Y."/>
            <person name="Nagai Y."/>
            <person name="Toyoda A."/>
            <person name="Suzuki Y."/>
            <person name="Arimoto A."/>
            <person name="Ishii H."/>
            <person name="Satoh N."/>
            <person name="Nishiyama T."/>
            <person name="Hasebe M."/>
            <person name="Maruyama T."/>
            <person name="Minagawa J."/>
            <person name="Obokata J."/>
            <person name="Shigenobu S."/>
        </authorList>
    </citation>
    <scope>NUCLEOTIDE SEQUENCE [LARGE SCALE GENOMIC DNA]</scope>
</reference>
<comment type="caution">
    <text evidence="1">The sequence shown here is derived from an EMBL/GenBank/DDBJ whole genome shotgun (WGS) entry which is preliminary data.</text>
</comment>
<protein>
    <submittedName>
        <fullName evidence="1">Uncharacterized protein</fullName>
    </submittedName>
</protein>
<gene>
    <name evidence="1" type="ORF">PoB_004992600</name>
</gene>
<dbReference type="AlphaFoldDB" id="A0AAV4BSI9"/>
<dbReference type="Proteomes" id="UP000735302">
    <property type="component" value="Unassembled WGS sequence"/>
</dbReference>